<organism evidence="3 4">
    <name type="scientific">Bradyrhizobium frederickii</name>
    <dbReference type="NCBI Taxonomy" id="2560054"/>
    <lineage>
        <taxon>Bacteria</taxon>
        <taxon>Pseudomonadati</taxon>
        <taxon>Pseudomonadota</taxon>
        <taxon>Alphaproteobacteria</taxon>
        <taxon>Hyphomicrobiales</taxon>
        <taxon>Nitrobacteraceae</taxon>
        <taxon>Bradyrhizobium</taxon>
    </lineage>
</organism>
<evidence type="ECO:0000313" key="3">
    <source>
        <dbReference type="EMBL" id="TFV74117.1"/>
    </source>
</evidence>
<accession>A0A4Y9P3E8</accession>
<protein>
    <submittedName>
        <fullName evidence="3">DUF2384 domain-containing protein</fullName>
    </submittedName>
</protein>
<feature type="region of interest" description="Disordered" evidence="1">
    <location>
        <begin position="1"/>
        <end position="100"/>
    </location>
</feature>
<evidence type="ECO:0000259" key="2">
    <source>
        <dbReference type="Pfam" id="PF09722"/>
    </source>
</evidence>
<dbReference type="NCBIfam" id="TIGR02293">
    <property type="entry name" value="TAS_TIGR02293"/>
    <property type="match status" value="1"/>
</dbReference>
<dbReference type="Pfam" id="PF09722">
    <property type="entry name" value="Xre_MbcA_ParS_C"/>
    <property type="match status" value="1"/>
</dbReference>
<dbReference type="EMBL" id="SPQS01000010">
    <property type="protein sequence ID" value="TFV74117.1"/>
    <property type="molecule type" value="Genomic_DNA"/>
</dbReference>
<proteinExistence type="predicted"/>
<sequence length="257" mass="27772">MSVGRICQAFGTEPFERAPMGKNERTGKGVGSIVSRGPRAPGSSTDKQIKSIAASALTQRPGRTSSSRPAHKSPPGKRRPAEPAHLSAAEPEQTYQAQPGATVVRGHFDAVTGLSTVTDAPSLRFGGRTDETGPSAELFNVVIDANHLFRIEPAALKRLANYSDDEIFALVVPKRTLARRLSDGEPLTVEETDKAVRLARVDRLAANVFGEPQKAHRWLRKPKKALRGETPLAYLATEAGARVVEEMLQRIDHGILS</sequence>
<gene>
    <name evidence="3" type="ORF">E4K64_19180</name>
</gene>
<name>A0A4Y9P3E8_9BRAD</name>
<dbReference type="Proteomes" id="UP000297700">
    <property type="component" value="Unassembled WGS sequence"/>
</dbReference>
<dbReference type="InterPro" id="IPR011979">
    <property type="entry name" value="Antitox_Xre"/>
</dbReference>
<reference evidence="3 4" key="1">
    <citation type="submission" date="2019-03" db="EMBL/GenBank/DDBJ databases">
        <title>Bradyrhizobium strains diversity.</title>
        <authorList>
            <person name="Urquiaga M.C.O."/>
            <person name="Hungria M."/>
            <person name="Delamuta J.R.M."/>
            <person name="Klepa M.S."/>
        </authorList>
    </citation>
    <scope>NUCLEOTIDE SEQUENCE [LARGE SCALE GENOMIC DNA]</scope>
    <source>
        <strain evidence="3 4">CNPSo 3426</strain>
    </source>
</reference>
<dbReference type="InterPro" id="IPR024467">
    <property type="entry name" value="Xre/MbcA/ParS-like_toxin-bd"/>
</dbReference>
<feature type="compositionally biased region" description="Polar residues" evidence="1">
    <location>
        <begin position="56"/>
        <end position="68"/>
    </location>
</feature>
<comment type="caution">
    <text evidence="3">The sequence shown here is derived from an EMBL/GenBank/DDBJ whole genome shotgun (WGS) entry which is preliminary data.</text>
</comment>
<dbReference type="RefSeq" id="WP_135164916.1">
    <property type="nucleotide sequence ID" value="NZ_SPQS01000010.1"/>
</dbReference>
<feature type="domain" description="Antitoxin Xre/MbcA/ParS-like toxin-binding" evidence="2">
    <location>
        <begin position="205"/>
        <end position="254"/>
    </location>
</feature>
<feature type="compositionally biased region" description="Basic residues" evidence="1">
    <location>
        <begin position="69"/>
        <end position="78"/>
    </location>
</feature>
<evidence type="ECO:0000256" key="1">
    <source>
        <dbReference type="SAM" id="MobiDB-lite"/>
    </source>
</evidence>
<evidence type="ECO:0000313" key="4">
    <source>
        <dbReference type="Proteomes" id="UP000297700"/>
    </source>
</evidence>
<dbReference type="AlphaFoldDB" id="A0A4Y9P3E8"/>